<dbReference type="OrthoDB" id="79033at2759"/>
<feature type="domain" description="HSF-type DNA-binding" evidence="5">
    <location>
        <begin position="21"/>
        <end position="118"/>
    </location>
</feature>
<dbReference type="PANTHER" id="PTHR10015">
    <property type="entry name" value="HEAT SHOCK TRANSCRIPTION FACTOR"/>
    <property type="match status" value="1"/>
</dbReference>
<sequence length="234" mass="26234">MVATASSLSPRSASSKVLSHTTPPFLASLYEILSKEDPTVIGWCDGGKSFGVYDFDAMEKRILPTYFRHSKFASFQRQLNYFGFRKLQKFNGTDQSNVYCQPLFNRDDPTAMLRIKRKTYRLKSQTGTVSPCDGFPYSPSHVNTTYEPHQAMDHTSYGYNCFEMDMTASLPDTTLQSSFVSLLYSDLPSVVDPSACDAWSFQPIPFLCAPQDSWTLPDEDLTLLSSLTMPATAV</sequence>
<proteinExistence type="inferred from homology"/>
<dbReference type="PRINTS" id="PR00056">
    <property type="entry name" value="HSFDOMAIN"/>
</dbReference>
<keyword evidence="2" id="KW-0238">DNA-binding</keyword>
<dbReference type="GeneID" id="20082573"/>
<evidence type="ECO:0000259" key="5">
    <source>
        <dbReference type="SMART" id="SM00415"/>
    </source>
</evidence>
<dbReference type="AlphaFoldDB" id="A0A024UB23"/>
<dbReference type="SUPFAM" id="SSF46785">
    <property type="entry name" value="Winged helix' DNA-binding domain"/>
    <property type="match status" value="1"/>
</dbReference>
<evidence type="ECO:0000256" key="2">
    <source>
        <dbReference type="ARBA" id="ARBA00023125"/>
    </source>
</evidence>
<keyword evidence="3" id="KW-0539">Nucleus</keyword>
<reference evidence="6" key="1">
    <citation type="submission" date="2013-12" db="EMBL/GenBank/DDBJ databases">
        <title>The Genome Sequence of Aphanomyces invadans NJM9701.</title>
        <authorList>
            <consortium name="The Broad Institute Genomics Platform"/>
            <person name="Russ C."/>
            <person name="Tyler B."/>
            <person name="van West P."/>
            <person name="Dieguez-Uribeondo J."/>
            <person name="Young S.K."/>
            <person name="Zeng Q."/>
            <person name="Gargeya S."/>
            <person name="Fitzgerald M."/>
            <person name="Abouelleil A."/>
            <person name="Alvarado L."/>
            <person name="Chapman S.B."/>
            <person name="Gainer-Dewar J."/>
            <person name="Goldberg J."/>
            <person name="Griggs A."/>
            <person name="Gujja S."/>
            <person name="Hansen M."/>
            <person name="Howarth C."/>
            <person name="Imamovic A."/>
            <person name="Ireland A."/>
            <person name="Larimer J."/>
            <person name="McCowan C."/>
            <person name="Murphy C."/>
            <person name="Pearson M."/>
            <person name="Poon T.W."/>
            <person name="Priest M."/>
            <person name="Roberts A."/>
            <person name="Saif S."/>
            <person name="Shea T."/>
            <person name="Sykes S."/>
            <person name="Wortman J."/>
            <person name="Nusbaum C."/>
            <person name="Birren B."/>
        </authorList>
    </citation>
    <scope>NUCLEOTIDE SEQUENCE [LARGE SCALE GENOMIC DNA]</scope>
    <source>
        <strain evidence="6">NJM9701</strain>
    </source>
</reference>
<organism evidence="6">
    <name type="scientific">Aphanomyces invadans</name>
    <dbReference type="NCBI Taxonomy" id="157072"/>
    <lineage>
        <taxon>Eukaryota</taxon>
        <taxon>Sar</taxon>
        <taxon>Stramenopiles</taxon>
        <taxon>Oomycota</taxon>
        <taxon>Saprolegniomycetes</taxon>
        <taxon>Saprolegniales</taxon>
        <taxon>Verrucalvaceae</taxon>
        <taxon>Aphanomyces</taxon>
    </lineage>
</organism>
<evidence type="ECO:0000256" key="3">
    <source>
        <dbReference type="ARBA" id="ARBA00023242"/>
    </source>
</evidence>
<dbReference type="GO" id="GO:0005634">
    <property type="term" value="C:nucleus"/>
    <property type="evidence" value="ECO:0007669"/>
    <property type="project" value="UniProtKB-SubCell"/>
</dbReference>
<dbReference type="GO" id="GO:0043565">
    <property type="term" value="F:sequence-specific DNA binding"/>
    <property type="evidence" value="ECO:0007669"/>
    <property type="project" value="InterPro"/>
</dbReference>
<name>A0A024UB23_9STRA</name>
<dbReference type="EMBL" id="KI913960">
    <property type="protein sequence ID" value="ETW03097.1"/>
    <property type="molecule type" value="Genomic_DNA"/>
</dbReference>
<evidence type="ECO:0000313" key="6">
    <source>
        <dbReference type="EMBL" id="ETW03097.1"/>
    </source>
</evidence>
<evidence type="ECO:0000256" key="1">
    <source>
        <dbReference type="ARBA" id="ARBA00004123"/>
    </source>
</evidence>
<dbReference type="eggNOG" id="KOG0627">
    <property type="taxonomic scope" value="Eukaryota"/>
</dbReference>
<dbReference type="STRING" id="157072.A0A024UB23"/>
<dbReference type="FunFam" id="1.10.10.10:FF:000286">
    <property type="entry name" value="Heat shock transcription factor"/>
    <property type="match status" value="1"/>
</dbReference>
<dbReference type="InterPro" id="IPR036388">
    <property type="entry name" value="WH-like_DNA-bd_sf"/>
</dbReference>
<evidence type="ECO:0000256" key="4">
    <source>
        <dbReference type="RuleBase" id="RU004020"/>
    </source>
</evidence>
<protein>
    <recommendedName>
        <fullName evidence="5">HSF-type DNA-binding domain-containing protein</fullName>
    </recommendedName>
</protein>
<dbReference type="RefSeq" id="XP_008868481.1">
    <property type="nucleotide sequence ID" value="XM_008870259.1"/>
</dbReference>
<dbReference type="GO" id="GO:0003700">
    <property type="term" value="F:DNA-binding transcription factor activity"/>
    <property type="evidence" value="ECO:0007669"/>
    <property type="project" value="InterPro"/>
</dbReference>
<dbReference type="SMART" id="SM00415">
    <property type="entry name" value="HSF"/>
    <property type="match status" value="1"/>
</dbReference>
<comment type="subcellular location">
    <subcellularLocation>
        <location evidence="1">Nucleus</location>
    </subcellularLocation>
</comment>
<comment type="similarity">
    <text evidence="4">Belongs to the HSF family.</text>
</comment>
<dbReference type="Pfam" id="PF00447">
    <property type="entry name" value="HSF_DNA-bind"/>
    <property type="match status" value="1"/>
</dbReference>
<dbReference type="Gene3D" id="1.10.10.10">
    <property type="entry name" value="Winged helix-like DNA-binding domain superfamily/Winged helix DNA-binding domain"/>
    <property type="match status" value="1"/>
</dbReference>
<accession>A0A024UB23</accession>
<gene>
    <name evidence="6" type="ORF">H310_05523</name>
</gene>
<dbReference type="PANTHER" id="PTHR10015:SF427">
    <property type="entry name" value="HEAT SHOCK FACTOR PROTEIN"/>
    <property type="match status" value="1"/>
</dbReference>
<dbReference type="InterPro" id="IPR000232">
    <property type="entry name" value="HSF_DNA-bd"/>
</dbReference>
<dbReference type="InterPro" id="IPR036390">
    <property type="entry name" value="WH_DNA-bd_sf"/>
</dbReference>
<dbReference type="VEuPathDB" id="FungiDB:H310_05523"/>